<evidence type="ECO:0000313" key="3">
    <source>
        <dbReference type="Proteomes" id="UP000249165"/>
    </source>
</evidence>
<protein>
    <submittedName>
        <fullName evidence="2">Nucleoside-diphosphate-sugar epimerase</fullName>
    </submittedName>
</protein>
<dbReference type="EMBL" id="QLMG01000033">
    <property type="protein sequence ID" value="RAK13883.1"/>
    <property type="molecule type" value="Genomic_DNA"/>
</dbReference>
<evidence type="ECO:0000313" key="2">
    <source>
        <dbReference type="EMBL" id="RAK13883.1"/>
    </source>
</evidence>
<comment type="caution">
    <text evidence="2">The sequence shown here is derived from an EMBL/GenBank/DDBJ whole genome shotgun (WGS) entry which is preliminary data.</text>
</comment>
<dbReference type="PANTHER" id="PTHR48079">
    <property type="entry name" value="PROTEIN YEEZ"/>
    <property type="match status" value="1"/>
</dbReference>
<evidence type="ECO:0000259" key="1">
    <source>
        <dbReference type="Pfam" id="PF01370"/>
    </source>
</evidence>
<dbReference type="Proteomes" id="UP000249165">
    <property type="component" value="Unassembled WGS sequence"/>
</dbReference>
<accession>A0A327XYT2</accession>
<keyword evidence="3" id="KW-1185">Reference proteome</keyword>
<dbReference type="GO" id="GO:0004029">
    <property type="term" value="F:aldehyde dehydrogenase (NAD+) activity"/>
    <property type="evidence" value="ECO:0007669"/>
    <property type="project" value="TreeGrafter"/>
</dbReference>
<dbReference type="SUPFAM" id="SSF51735">
    <property type="entry name" value="NAD(P)-binding Rossmann-fold domains"/>
    <property type="match status" value="1"/>
</dbReference>
<dbReference type="PANTHER" id="PTHR48079:SF6">
    <property type="entry name" value="NAD(P)-BINDING DOMAIN-CONTAINING PROTEIN-RELATED"/>
    <property type="match status" value="1"/>
</dbReference>
<dbReference type="InterPro" id="IPR036291">
    <property type="entry name" value="NAD(P)-bd_dom_sf"/>
</dbReference>
<reference evidence="2 3" key="1">
    <citation type="submission" date="2018-06" db="EMBL/GenBank/DDBJ databases">
        <title>Genomic Encyclopedia of Archaeal and Bacterial Type Strains, Phase II (KMG-II): from individual species to whole genera.</title>
        <authorList>
            <person name="Goeker M."/>
        </authorList>
    </citation>
    <scope>NUCLEOTIDE SEQUENCE [LARGE SCALE GENOMIC DNA]</scope>
    <source>
        <strain evidence="2 3">DSM 22011</strain>
    </source>
</reference>
<organism evidence="2 3">
    <name type="scientific">Salipiger aestuarii</name>
    <dbReference type="NCBI Taxonomy" id="568098"/>
    <lineage>
        <taxon>Bacteria</taxon>
        <taxon>Pseudomonadati</taxon>
        <taxon>Pseudomonadota</taxon>
        <taxon>Alphaproteobacteria</taxon>
        <taxon>Rhodobacterales</taxon>
        <taxon>Roseobacteraceae</taxon>
        <taxon>Salipiger</taxon>
    </lineage>
</organism>
<gene>
    <name evidence="2" type="ORF">ATI53_103329</name>
</gene>
<dbReference type="Pfam" id="PF01370">
    <property type="entry name" value="Epimerase"/>
    <property type="match status" value="1"/>
</dbReference>
<dbReference type="InterPro" id="IPR001509">
    <property type="entry name" value="Epimerase_deHydtase"/>
</dbReference>
<dbReference type="GO" id="GO:0005737">
    <property type="term" value="C:cytoplasm"/>
    <property type="evidence" value="ECO:0007669"/>
    <property type="project" value="TreeGrafter"/>
</dbReference>
<dbReference type="AlphaFoldDB" id="A0A327XYT2"/>
<name>A0A327XYT2_9RHOB</name>
<feature type="domain" description="NAD-dependent epimerase/dehydratase" evidence="1">
    <location>
        <begin position="6"/>
        <end position="227"/>
    </location>
</feature>
<dbReference type="RefSeq" id="WP_034453715.1">
    <property type="nucleotide sequence ID" value="NZ_LIGL01000034.1"/>
</dbReference>
<dbReference type="InterPro" id="IPR051783">
    <property type="entry name" value="NAD(P)-dependent_oxidoreduct"/>
</dbReference>
<dbReference type="OrthoDB" id="9814124at2"/>
<sequence>MQGLYLVTGAAGFVGEHLVRHLHSRGVAVRAMVRRTSQAAALEPYAEVVVADITQPDTLPQAMAGVSGIYHVAALFRQAGVPDAAFYDVNVAGVQNVFEAAITAGVPRIVHCSTNGVHSHIKDPPANESAPFNPGDLYQLSKIEGENIAMSYFGSGQIGGVVLRPTMIYGPGDTRTLKLFRMIARKNFFYVGNGLALTHWVDVRDLAEAFLLAMQADTINAEAFLIGGDRYMTLKDTVQEISRQLNVPEPSLHLPTGPVMALAHATEWICKPFGIEPPLFPRRVSFFLKNRAFDISKARTELGFAPKQDFSGEVADIIKDYFERGYLTLS</sequence>
<proteinExistence type="predicted"/>
<dbReference type="Gene3D" id="3.40.50.720">
    <property type="entry name" value="NAD(P)-binding Rossmann-like Domain"/>
    <property type="match status" value="1"/>
</dbReference>